<dbReference type="Proteomes" id="UP001348817">
    <property type="component" value="Chromosome"/>
</dbReference>
<reference evidence="2 3" key="1">
    <citation type="submission" date="2021-12" db="EMBL/GenBank/DDBJ databases">
        <title>Genome sequencing of bacteria with rrn-lacking chromosome and rrn-plasmid.</title>
        <authorList>
            <person name="Anda M."/>
            <person name="Iwasaki W."/>
        </authorList>
    </citation>
    <scope>NUCLEOTIDE SEQUENCE [LARGE SCALE GENOMIC DNA]</scope>
    <source>
        <strain evidence="2 3">DSM 100852</strain>
    </source>
</reference>
<dbReference type="AlphaFoldDB" id="A0AAU9CPF4"/>
<gene>
    <name evidence="2" type="ORF">FUAX_12390</name>
</gene>
<dbReference type="KEGG" id="fax:FUAX_12390"/>
<sequence length="879" mass="99711">MFVQKNKTRKPTVPAGNLNRGVAQAFFSTRKNKKVRATLEGASVSAQNIHLAEQAPETPDDHSLFYLKQDKVDVPPSACHFLISNDHTLAVLDSDYEAKTFFGTVEVLERTREMLMKNKSLFFIQETGQRLAVNGKMLFEVEPLPLDHSAHTGYGPFAKMPFRGSSCNVIHYLYGLNPDVDKGSETNAYGVRLAPPLGYAGIGGNCEETVNGIHELTKVMVEGRGKKMDEERIREILDTPMDKPDQKQTEKDYKAMLRRRKGKLSDLEAQLGVNQFAEPHLGDDVASYMRSNDDEDVSHYAQGHYHGAVVAESADGQDYVCLQIRRRMHLERQRERILLKRYGINADNWSDYELLLQATPELTMAGDDLAKYGDNSDFLRSKQLDFLAHTGSFLRMYGRKKGETYHERQSGNPAYDVPSPLTVVIGHTAKPEDEHRLSGQESPTVEVRSKPAPPSFSSTAFDLEVHEELGILPEEDQEIFRRVMEQLQTYDGFQGYDNERVLHDRMATLYELDHIIYHWHSQHPIRPFRNKPGRSLPEMPVITPSLFRLLDKSQKEHQKVVAHTIEHQCRIWHNTGEDDATVQETWRRAVNMTGKVRPVKGKAKDSAFLGRLDALHAKLIAQRKGRELLERAFSDDLKKKISIDSPYKTFMGQNFDDCVVTIKDPHRAKKRQKCYCSAETIPGKGSDSVIYIPDDDSFSDSHRMFVGGENRQLELKEENAEDGWLAVGTEPLIAKEGEGPRETEDTEVSVVNESLILAPAFIRYGRALEQALHANTGVWKGEDDTEAYAKDCVLMKWGNAERHTVTDEFENELRNEHWLPQRLAISSGPAHRPQGWHFPRTTEVDVTDSKGESWALISYANARPSRPTSPEFWPPDTDS</sequence>
<dbReference type="EMBL" id="AP025314">
    <property type="protein sequence ID" value="BDD08807.1"/>
    <property type="molecule type" value="Genomic_DNA"/>
</dbReference>
<keyword evidence="3" id="KW-1185">Reference proteome</keyword>
<protein>
    <submittedName>
        <fullName evidence="2">Uncharacterized protein</fullName>
    </submittedName>
</protein>
<dbReference type="RefSeq" id="WP_338394042.1">
    <property type="nucleotide sequence ID" value="NZ_AP025314.1"/>
</dbReference>
<proteinExistence type="predicted"/>
<evidence type="ECO:0000313" key="3">
    <source>
        <dbReference type="Proteomes" id="UP001348817"/>
    </source>
</evidence>
<accession>A0AAU9CPF4</accession>
<organism evidence="2 3">
    <name type="scientific">Fulvitalea axinellae</name>
    <dbReference type="NCBI Taxonomy" id="1182444"/>
    <lineage>
        <taxon>Bacteria</taxon>
        <taxon>Pseudomonadati</taxon>
        <taxon>Bacteroidota</taxon>
        <taxon>Cytophagia</taxon>
        <taxon>Cytophagales</taxon>
        <taxon>Persicobacteraceae</taxon>
        <taxon>Fulvitalea</taxon>
    </lineage>
</organism>
<evidence type="ECO:0000313" key="2">
    <source>
        <dbReference type="EMBL" id="BDD08807.1"/>
    </source>
</evidence>
<name>A0AAU9CPF4_9BACT</name>
<feature type="region of interest" description="Disordered" evidence="1">
    <location>
        <begin position="430"/>
        <end position="458"/>
    </location>
</feature>
<evidence type="ECO:0000256" key="1">
    <source>
        <dbReference type="SAM" id="MobiDB-lite"/>
    </source>
</evidence>